<dbReference type="HOGENOM" id="CLU_1537678_0_0_5"/>
<sequence length="174" mass="19503">MNACFVAITRFGSIIKDKVIPPISADERGMLKILIYIASPKMPNMIDGTDARFVILTSMIEDILFFGMSSLKHIPDVIPMGNANVKHIIIVNIDPISDPIIPVFSGDLELYFVNNASLKDTFILLLSCNFVIIFLYTGWFIFLPLIILLNVVEDLNHMLNLVIFGFLDIKSAKL</sequence>
<dbReference type="AlphaFoldDB" id="X5H288"/>
<feature type="transmembrane region" description="Helical" evidence="1">
    <location>
        <begin position="122"/>
        <end position="149"/>
    </location>
</feature>
<dbReference type="STRING" id="391036.EHF_0437"/>
<protein>
    <submittedName>
        <fullName evidence="2">Uncharacterized protein</fullName>
    </submittedName>
</protein>
<accession>X5H288</accession>
<dbReference type="EMBL" id="CP007474">
    <property type="protein sequence ID" value="AHX04919.1"/>
    <property type="molecule type" value="Genomic_DNA"/>
</dbReference>
<evidence type="ECO:0000313" key="3">
    <source>
        <dbReference type="Proteomes" id="UP000023762"/>
    </source>
</evidence>
<organism evidence="2 3">
    <name type="scientific">Ehrlichia japonica</name>
    <dbReference type="NCBI Taxonomy" id="391036"/>
    <lineage>
        <taxon>Bacteria</taxon>
        <taxon>Pseudomonadati</taxon>
        <taxon>Pseudomonadota</taxon>
        <taxon>Alphaproteobacteria</taxon>
        <taxon>Rickettsiales</taxon>
        <taxon>Anaplasmataceae</taxon>
        <taxon>Ehrlichia</taxon>
    </lineage>
</organism>
<keyword evidence="1" id="KW-0812">Transmembrane</keyword>
<keyword evidence="1" id="KW-1133">Transmembrane helix</keyword>
<dbReference type="KEGG" id="ehh:EHF_0437"/>
<proteinExistence type="predicted"/>
<keyword evidence="1" id="KW-0472">Membrane</keyword>
<name>X5H288_9RICK</name>
<evidence type="ECO:0000313" key="2">
    <source>
        <dbReference type="EMBL" id="AHX04919.1"/>
    </source>
</evidence>
<gene>
    <name evidence="2" type="ORF">EHF_0437</name>
</gene>
<evidence type="ECO:0000256" key="1">
    <source>
        <dbReference type="SAM" id="Phobius"/>
    </source>
</evidence>
<dbReference type="Proteomes" id="UP000023762">
    <property type="component" value="Chromosome"/>
</dbReference>
<reference evidence="2 3" key="1">
    <citation type="submission" date="2014-03" db="EMBL/GenBank/DDBJ databases">
        <title>Sequencing and Comparison of Genomes and Transcriptome Profiles of Human Ehrlichiosis Agents.</title>
        <authorList>
            <person name="Lin M."/>
            <person name="Daugherty S.C."/>
            <person name="Nagaraj S."/>
            <person name="Cheng Z."/>
            <person name="Xiong Q."/>
            <person name="Lin F.-Y."/>
            <person name="Sengamalay N."/>
            <person name="Ott S."/>
            <person name="Godinez A."/>
            <person name="Tallon L.J."/>
            <person name="Sadzewicz L."/>
            <person name="Fraser C.M."/>
            <person name="Dunning Hotopp J.C."/>
            <person name="Rikihisa Y."/>
        </authorList>
    </citation>
    <scope>NUCLEOTIDE SEQUENCE [LARGE SCALE GENOMIC DNA]</scope>
    <source>
        <strain evidence="2 3">HF</strain>
    </source>
</reference>
<keyword evidence="3" id="KW-1185">Reference proteome</keyword>